<organism evidence="1 2">
    <name type="scientific">Clostridium thailandense</name>
    <dbReference type="NCBI Taxonomy" id="2794346"/>
    <lineage>
        <taxon>Bacteria</taxon>
        <taxon>Bacillati</taxon>
        <taxon>Bacillota</taxon>
        <taxon>Clostridia</taxon>
        <taxon>Eubacteriales</taxon>
        <taxon>Clostridiaceae</taxon>
        <taxon>Clostridium</taxon>
    </lineage>
</organism>
<gene>
    <name evidence="1" type="ORF">I6U48_23610</name>
</gene>
<keyword evidence="2" id="KW-1185">Reference proteome</keyword>
<proteinExistence type="predicted"/>
<evidence type="ECO:0000313" key="2">
    <source>
        <dbReference type="Proteomes" id="UP000694308"/>
    </source>
</evidence>
<reference evidence="1" key="1">
    <citation type="submission" date="2020-12" db="EMBL/GenBank/DDBJ databases">
        <title>Clostridium thailandense sp. nov., a novel acetogenic bacterium isolated from peat land soil in Thailand.</title>
        <authorList>
            <person name="Chaikitkaew S."/>
            <person name="Birkeland N.K."/>
        </authorList>
    </citation>
    <scope>NUCLEOTIDE SEQUENCE</scope>
    <source>
        <strain evidence="1">PL3</strain>
    </source>
</reference>
<dbReference type="Proteomes" id="UP000694308">
    <property type="component" value="Unassembled WGS sequence"/>
</dbReference>
<evidence type="ECO:0008006" key="3">
    <source>
        <dbReference type="Google" id="ProtNLM"/>
    </source>
</evidence>
<sequence>MKNIENTVTKLDNVIKVFGVRSSKIGQIVGAISAIASENIAKGSQQVVTSMNTVDDINKDVSSQVQTIAADCINE</sequence>
<protein>
    <recommendedName>
        <fullName evidence="3">Methyl-accepting chemotaxis protein</fullName>
    </recommendedName>
</protein>
<evidence type="ECO:0000313" key="1">
    <source>
        <dbReference type="EMBL" id="MBV7275887.1"/>
    </source>
</evidence>
<dbReference type="AlphaFoldDB" id="A0A949WXF3"/>
<dbReference type="RefSeq" id="WP_218322928.1">
    <property type="nucleotide sequence ID" value="NZ_JAEEGC010000137.1"/>
</dbReference>
<dbReference type="EMBL" id="JAEEGC010000137">
    <property type="protein sequence ID" value="MBV7275887.1"/>
    <property type="molecule type" value="Genomic_DNA"/>
</dbReference>
<comment type="caution">
    <text evidence="1">The sequence shown here is derived from an EMBL/GenBank/DDBJ whole genome shotgun (WGS) entry which is preliminary data.</text>
</comment>
<name>A0A949WXF3_9CLOT</name>
<accession>A0A949WXF3</accession>